<feature type="region of interest" description="Disordered" evidence="9">
    <location>
        <begin position="321"/>
        <end position="345"/>
    </location>
</feature>
<dbReference type="AlphaFoldDB" id="A0AAF0IVI0"/>
<keyword evidence="5 7" id="KW-0862">Zinc</keyword>
<dbReference type="EMBL" id="CP119909">
    <property type="protein sequence ID" value="WFD18757.1"/>
    <property type="molecule type" value="Genomic_DNA"/>
</dbReference>
<dbReference type="GO" id="GO:0005730">
    <property type="term" value="C:nucleolus"/>
    <property type="evidence" value="ECO:0007669"/>
    <property type="project" value="UniProtKB-SubCell"/>
</dbReference>
<gene>
    <name evidence="12" type="primary">nob1</name>
    <name evidence="12" type="ORF">MCAP1_000968</name>
</gene>
<dbReference type="Proteomes" id="UP001220961">
    <property type="component" value="Chromosome 2"/>
</dbReference>
<protein>
    <recommendedName>
        <fullName evidence="7">20S-pre-rRNA D-site endonuclease NOB1</fullName>
    </recommendedName>
</protein>
<evidence type="ECO:0000256" key="8">
    <source>
        <dbReference type="PIRSR" id="PIRSR037125-1"/>
    </source>
</evidence>
<evidence type="ECO:0000256" key="4">
    <source>
        <dbReference type="ARBA" id="ARBA00022801"/>
    </source>
</evidence>
<evidence type="ECO:0000256" key="6">
    <source>
        <dbReference type="ARBA" id="ARBA00023242"/>
    </source>
</evidence>
<dbReference type="Gene3D" id="6.20.210.10">
    <property type="entry name" value="Nin one binding (NOB1), Zn-ribbon-like"/>
    <property type="match status" value="1"/>
</dbReference>
<feature type="region of interest" description="Disordered" evidence="9">
    <location>
        <begin position="394"/>
        <end position="423"/>
    </location>
</feature>
<comment type="function">
    <text evidence="7">Required for the synthesis of 40S ribosome subunits. Has a role in processing 20S pre-rRNA into the mature 18S rRNA, where it is required for cleavage at the 3' end of the mature 18S rRNA (D-site). Accompanies the 20S pre-rRNA from the nucleus to the cytoplasm.</text>
</comment>
<feature type="binding site" evidence="8">
    <location>
        <position position="264"/>
    </location>
    <ligand>
        <name>Zn(2+)</name>
        <dbReference type="ChEBI" id="CHEBI:29105"/>
    </ligand>
</feature>
<keyword evidence="4" id="KW-0378">Hydrolase</keyword>
<dbReference type="GO" id="GO:0004521">
    <property type="term" value="F:RNA endonuclease activity"/>
    <property type="evidence" value="ECO:0007669"/>
    <property type="project" value="UniProtKB-UniRule"/>
</dbReference>
<comment type="similarity">
    <text evidence="1 7">Belongs to the NOB1 family.</text>
</comment>
<evidence type="ECO:0000259" key="11">
    <source>
        <dbReference type="Pfam" id="PF17146"/>
    </source>
</evidence>
<dbReference type="FunFam" id="3.40.50.1010:FF:000020">
    <property type="entry name" value="20S-pre-rRNA D-site endonuclease NOB1"/>
    <property type="match status" value="1"/>
</dbReference>
<feature type="region of interest" description="Disordered" evidence="9">
    <location>
        <begin position="113"/>
        <end position="180"/>
    </location>
</feature>
<feature type="domain" description="Ribonuclease PIN" evidence="11">
    <location>
        <begin position="10"/>
        <end position="100"/>
    </location>
</feature>
<proteinExistence type="inferred from homology"/>
<dbReference type="GO" id="GO:0016787">
    <property type="term" value="F:hydrolase activity"/>
    <property type="evidence" value="ECO:0007669"/>
    <property type="project" value="UniProtKB-KW"/>
</dbReference>
<sequence>MAGARGIQSLVLDAAPLLTQARIAGLADQYFIPPSVLAELRDVRAREYLENLHATGQVDLHVREPSAAALAKVVAFAKQTGDYAVLSPADLHVLALTYALEIEAHGTWRIRETVGGKTGQQQHEERRLAEKGTQRAPESKAADDVAAPAAPDASDGFTVVARKPRPVHSADDDDEGEWITPENITQHKNKSLGLVGDDTVAEDAPKKGRRRRGRKGAPARMSVACMTGDFAVQNVLLQMGLYLVGVDGLRIERVKSWVLRCHACYKICPDVERKFCPSCGNATLLRTSVTTGDGASGLQVHLKPNFQYKNRGTVYSLPLPRAGSASGGQASGRARNRQTGVPILREDQLEWQRAAAQQKTHRHKEERALQKALAKGQDSLTARYADPDWVPDLLRGTHTPAASDLPALGIGRKNPNERRRRKR</sequence>
<evidence type="ECO:0000256" key="3">
    <source>
        <dbReference type="ARBA" id="ARBA00022723"/>
    </source>
</evidence>
<accession>A0AAF0IVI0</accession>
<evidence type="ECO:0000313" key="13">
    <source>
        <dbReference type="Proteomes" id="UP001220961"/>
    </source>
</evidence>
<reference evidence="12" key="1">
    <citation type="submission" date="2023-03" db="EMBL/GenBank/DDBJ databases">
        <title>Mating type loci evolution in Malassezia.</title>
        <authorList>
            <person name="Coelho M.A."/>
        </authorList>
    </citation>
    <scope>NUCLEOTIDE SEQUENCE</scope>
    <source>
        <strain evidence="12">CBS 10434</strain>
    </source>
</reference>
<dbReference type="Pfam" id="PF17146">
    <property type="entry name" value="PIN_6"/>
    <property type="match status" value="1"/>
</dbReference>
<keyword evidence="3 7" id="KW-0479">Metal-binding</keyword>
<dbReference type="InterPro" id="IPR017117">
    <property type="entry name" value="Nob1_euk"/>
</dbReference>
<feature type="binding site" evidence="8">
    <location>
        <position position="261"/>
    </location>
    <ligand>
        <name>Zn(2+)</name>
        <dbReference type="ChEBI" id="CHEBI:29105"/>
    </ligand>
</feature>
<feature type="binding site" evidence="8">
    <location>
        <position position="279"/>
    </location>
    <ligand>
        <name>Zn(2+)</name>
        <dbReference type="ChEBI" id="CHEBI:29105"/>
    </ligand>
</feature>
<evidence type="ECO:0000256" key="5">
    <source>
        <dbReference type="ARBA" id="ARBA00022833"/>
    </source>
</evidence>
<dbReference type="InterPro" id="IPR036283">
    <property type="entry name" value="NOB1_Zf-like_sf"/>
</dbReference>
<keyword evidence="2" id="KW-0540">Nuclease</keyword>
<dbReference type="PANTHER" id="PTHR12814">
    <property type="entry name" value="RNA-BINDING PROTEIN NOB1"/>
    <property type="match status" value="1"/>
</dbReference>
<evidence type="ECO:0000256" key="9">
    <source>
        <dbReference type="SAM" id="MobiDB-lite"/>
    </source>
</evidence>
<name>A0AAF0IVI0_9BASI</name>
<dbReference type="InterPro" id="IPR039907">
    <property type="entry name" value="NOB1"/>
</dbReference>
<dbReference type="InterPro" id="IPR033411">
    <property type="entry name" value="Ribonuclease_PIN"/>
</dbReference>
<evidence type="ECO:0000259" key="10">
    <source>
        <dbReference type="Pfam" id="PF08772"/>
    </source>
</evidence>
<dbReference type="PANTHER" id="PTHR12814:SF2">
    <property type="entry name" value="RNA-BINDING PROTEIN NOB1"/>
    <property type="match status" value="1"/>
</dbReference>
<dbReference type="GO" id="GO:0030490">
    <property type="term" value="P:maturation of SSU-rRNA"/>
    <property type="evidence" value="ECO:0007669"/>
    <property type="project" value="TreeGrafter"/>
</dbReference>
<keyword evidence="6 7" id="KW-0539">Nucleus</keyword>
<dbReference type="InterPro" id="IPR014881">
    <property type="entry name" value="NOB1_Zn-bd"/>
</dbReference>
<evidence type="ECO:0000313" key="12">
    <source>
        <dbReference type="EMBL" id="WFD18757.1"/>
    </source>
</evidence>
<dbReference type="Gene3D" id="3.40.50.1010">
    <property type="entry name" value="5'-nuclease"/>
    <property type="match status" value="1"/>
</dbReference>
<dbReference type="PIRSF" id="PIRSF037125">
    <property type="entry name" value="D-site_20S_pre-rRNA_nuclease"/>
    <property type="match status" value="1"/>
</dbReference>
<feature type="domain" description="Nin one binding (NOB1) Zn-ribbon-like" evidence="10">
    <location>
        <begin position="251"/>
        <end position="323"/>
    </location>
</feature>
<feature type="compositionally biased region" description="Basic and acidic residues" evidence="9">
    <location>
        <begin position="122"/>
        <end position="143"/>
    </location>
</feature>
<keyword evidence="13" id="KW-1185">Reference proteome</keyword>
<organism evidence="12 13">
    <name type="scientific">Malassezia caprae</name>
    <dbReference type="NCBI Taxonomy" id="1381934"/>
    <lineage>
        <taxon>Eukaryota</taxon>
        <taxon>Fungi</taxon>
        <taxon>Dikarya</taxon>
        <taxon>Basidiomycota</taxon>
        <taxon>Ustilaginomycotina</taxon>
        <taxon>Malasseziomycetes</taxon>
        <taxon>Malasseziales</taxon>
        <taxon>Malasseziaceae</taxon>
        <taxon>Malassezia</taxon>
    </lineage>
</organism>
<evidence type="ECO:0000256" key="1">
    <source>
        <dbReference type="ARBA" id="ARBA00005858"/>
    </source>
</evidence>
<dbReference type="Pfam" id="PF08772">
    <property type="entry name" value="Zn_ribbon_NOB1"/>
    <property type="match status" value="1"/>
</dbReference>
<dbReference type="GO" id="GO:0005737">
    <property type="term" value="C:cytoplasm"/>
    <property type="evidence" value="ECO:0007669"/>
    <property type="project" value="UniProtKB-ARBA"/>
</dbReference>
<dbReference type="GO" id="GO:0046872">
    <property type="term" value="F:metal ion binding"/>
    <property type="evidence" value="ECO:0007669"/>
    <property type="project" value="UniProtKB-UniRule"/>
</dbReference>
<feature type="binding site" evidence="8">
    <location>
        <position position="276"/>
    </location>
    <ligand>
        <name>Zn(2+)</name>
        <dbReference type="ChEBI" id="CHEBI:29105"/>
    </ligand>
</feature>
<keyword evidence="12" id="KW-0255">Endonuclease</keyword>
<dbReference type="CDD" id="cd09876">
    <property type="entry name" value="PIN_Nob1-like"/>
    <property type="match status" value="1"/>
</dbReference>
<evidence type="ECO:0000256" key="7">
    <source>
        <dbReference type="PIRNR" id="PIRNR037125"/>
    </source>
</evidence>
<dbReference type="SUPFAM" id="SSF144206">
    <property type="entry name" value="NOB1 zinc finger-like"/>
    <property type="match status" value="1"/>
</dbReference>
<feature type="compositionally biased region" description="Low complexity" evidence="9">
    <location>
        <begin position="144"/>
        <end position="153"/>
    </location>
</feature>
<comment type="subcellular location">
    <subcellularLocation>
        <location evidence="7">Nucleus</location>
        <location evidence="7">Nucleolus</location>
    </subcellularLocation>
</comment>
<dbReference type="GO" id="GO:0030688">
    <property type="term" value="C:preribosome, small subunit precursor"/>
    <property type="evidence" value="ECO:0007669"/>
    <property type="project" value="TreeGrafter"/>
</dbReference>
<evidence type="ECO:0000256" key="2">
    <source>
        <dbReference type="ARBA" id="ARBA00022722"/>
    </source>
</evidence>